<proteinExistence type="predicted"/>
<keyword evidence="2" id="KW-1185">Reference proteome</keyword>
<gene>
    <name evidence="1" type="ORF">C5750_08005</name>
</gene>
<sequence>MPIQDLVTTIATQANLDPQAAEKAAGTVLSVLQHEAPEQAASLFAKMPGAAQLAQSFDVMAPGNQSGGLISSITGFLGGAAGEKVGALVNGMAALKASGLTVEQIQQAGTAVIAHAKQSADPQLVDKIVASVPGLKGHFGL</sequence>
<reference evidence="1 2" key="1">
    <citation type="submission" date="2018-02" db="EMBL/GenBank/DDBJ databases">
        <title>The draft genome of Phyllobacterium myrsinacearum DSM5892.</title>
        <authorList>
            <person name="Li L."/>
            <person name="Liu L."/>
            <person name="Zhang X."/>
            <person name="Wang T."/>
        </authorList>
    </citation>
    <scope>NUCLEOTIDE SEQUENCE [LARGE SCALE GENOMIC DNA]</scope>
    <source>
        <strain evidence="1 2">DSM 5892</strain>
    </source>
</reference>
<evidence type="ECO:0000313" key="1">
    <source>
        <dbReference type="EMBL" id="PRD55119.1"/>
    </source>
</evidence>
<dbReference type="EMBL" id="PVBT01000002">
    <property type="protein sequence ID" value="PRD55119.1"/>
    <property type="molecule type" value="Genomic_DNA"/>
</dbReference>
<comment type="caution">
    <text evidence="1">The sequence shown here is derived from an EMBL/GenBank/DDBJ whole genome shotgun (WGS) entry which is preliminary data.</text>
</comment>
<dbReference type="RefSeq" id="WP_105733347.1">
    <property type="nucleotide sequence ID" value="NZ_PVBT01000002.1"/>
</dbReference>
<dbReference type="Proteomes" id="UP000238563">
    <property type="component" value="Unassembled WGS sequence"/>
</dbReference>
<organism evidence="1 2">
    <name type="scientific">Phyllobacterium myrsinacearum</name>
    <dbReference type="NCBI Taxonomy" id="28101"/>
    <lineage>
        <taxon>Bacteria</taxon>
        <taxon>Pseudomonadati</taxon>
        <taxon>Pseudomonadota</taxon>
        <taxon>Alphaproteobacteria</taxon>
        <taxon>Hyphomicrobiales</taxon>
        <taxon>Phyllobacteriaceae</taxon>
        <taxon>Phyllobacterium</taxon>
    </lineage>
</organism>
<protein>
    <recommendedName>
        <fullName evidence="3">DUF2267 domain-containing protein</fullName>
    </recommendedName>
</protein>
<dbReference type="AlphaFoldDB" id="A0A2S9JPN3"/>
<evidence type="ECO:0000313" key="2">
    <source>
        <dbReference type="Proteomes" id="UP000238563"/>
    </source>
</evidence>
<evidence type="ECO:0008006" key="3">
    <source>
        <dbReference type="Google" id="ProtNLM"/>
    </source>
</evidence>
<dbReference type="OrthoDB" id="8445163at2"/>
<name>A0A2S9JPN3_9HYPH</name>
<accession>A0A2S9JPN3</accession>